<proteinExistence type="predicted"/>
<dbReference type="AlphaFoldDB" id="A0A834M2I4"/>
<accession>A0A834M2I4</accession>
<reference evidence="2" key="1">
    <citation type="submission" date="2020-08" db="EMBL/GenBank/DDBJ databases">
        <title>Genome sequencing and assembly of the red palm weevil Rhynchophorus ferrugineus.</title>
        <authorList>
            <person name="Dias G.B."/>
            <person name="Bergman C.M."/>
            <person name="Manee M."/>
        </authorList>
    </citation>
    <scope>NUCLEOTIDE SEQUENCE</scope>
    <source>
        <strain evidence="2">AA-2017</strain>
        <tissue evidence="2">Whole larva</tissue>
    </source>
</reference>
<protein>
    <submittedName>
        <fullName evidence="2">Uncharacterized protein</fullName>
    </submittedName>
</protein>
<sequence length="82" mass="9064">MIHFEINFAEHLDDKGAVAPGQHPRLQEPPIRGRSTARAGAGQSLYILVNWRVRERSPASEIADRASPGNSRLDARLISTAY</sequence>
<evidence type="ECO:0000313" key="3">
    <source>
        <dbReference type="Proteomes" id="UP000625711"/>
    </source>
</evidence>
<feature type="region of interest" description="Disordered" evidence="1">
    <location>
        <begin position="15"/>
        <end position="38"/>
    </location>
</feature>
<gene>
    <name evidence="2" type="ORF">GWI33_021356</name>
</gene>
<evidence type="ECO:0000256" key="1">
    <source>
        <dbReference type="SAM" id="MobiDB-lite"/>
    </source>
</evidence>
<dbReference type="Proteomes" id="UP000625711">
    <property type="component" value="Unassembled WGS sequence"/>
</dbReference>
<organism evidence="2 3">
    <name type="scientific">Rhynchophorus ferrugineus</name>
    <name type="common">Red palm weevil</name>
    <name type="synonym">Curculio ferrugineus</name>
    <dbReference type="NCBI Taxonomy" id="354439"/>
    <lineage>
        <taxon>Eukaryota</taxon>
        <taxon>Metazoa</taxon>
        <taxon>Ecdysozoa</taxon>
        <taxon>Arthropoda</taxon>
        <taxon>Hexapoda</taxon>
        <taxon>Insecta</taxon>
        <taxon>Pterygota</taxon>
        <taxon>Neoptera</taxon>
        <taxon>Endopterygota</taxon>
        <taxon>Coleoptera</taxon>
        <taxon>Polyphaga</taxon>
        <taxon>Cucujiformia</taxon>
        <taxon>Curculionidae</taxon>
        <taxon>Dryophthorinae</taxon>
        <taxon>Rhynchophorus</taxon>
    </lineage>
</organism>
<keyword evidence="3" id="KW-1185">Reference proteome</keyword>
<comment type="caution">
    <text evidence="2">The sequence shown here is derived from an EMBL/GenBank/DDBJ whole genome shotgun (WGS) entry which is preliminary data.</text>
</comment>
<name>A0A834M2I4_RHYFE</name>
<evidence type="ECO:0000313" key="2">
    <source>
        <dbReference type="EMBL" id="KAF7265201.1"/>
    </source>
</evidence>
<dbReference type="EMBL" id="JAACXV010014639">
    <property type="protein sequence ID" value="KAF7265201.1"/>
    <property type="molecule type" value="Genomic_DNA"/>
</dbReference>